<dbReference type="AlphaFoldDB" id="A0A3S0ID67"/>
<comment type="caution">
    <text evidence="4">The sequence shown here is derived from an EMBL/GenBank/DDBJ whole genome shotgun (WGS) entry which is preliminary data.</text>
</comment>
<dbReference type="Gene3D" id="2.160.10.10">
    <property type="entry name" value="Hexapeptide repeat proteins"/>
    <property type="match status" value="1"/>
</dbReference>
<dbReference type="RefSeq" id="WP_126471995.1">
    <property type="nucleotide sequence ID" value="NZ_RXOE01000004.1"/>
</dbReference>
<dbReference type="InterPro" id="IPR018357">
    <property type="entry name" value="Hexapep_transf_CS"/>
</dbReference>
<accession>A0A3S0ID67</accession>
<dbReference type="GO" id="GO:0016746">
    <property type="term" value="F:acyltransferase activity"/>
    <property type="evidence" value="ECO:0007669"/>
    <property type="project" value="UniProtKB-KW"/>
</dbReference>
<protein>
    <submittedName>
        <fullName evidence="4">LpxA family transferase</fullName>
    </submittedName>
</protein>
<keyword evidence="3" id="KW-0012">Acyltransferase</keyword>
<reference evidence="4 5" key="1">
    <citation type="submission" date="2018-12" db="EMBL/GenBank/DDBJ databases">
        <title>The genome of Variovorax gossypii DSM 100435.</title>
        <authorList>
            <person name="Gao J."/>
            <person name="Sun J."/>
        </authorList>
    </citation>
    <scope>NUCLEOTIDE SEQUENCE [LARGE SCALE GENOMIC DNA]</scope>
    <source>
        <strain evidence="4 5">DSM 100435</strain>
    </source>
</reference>
<keyword evidence="5" id="KW-1185">Reference proteome</keyword>
<proteinExistence type="predicted"/>
<evidence type="ECO:0000256" key="1">
    <source>
        <dbReference type="ARBA" id="ARBA00022679"/>
    </source>
</evidence>
<dbReference type="InterPro" id="IPR011004">
    <property type="entry name" value="Trimer_LpxA-like_sf"/>
</dbReference>
<evidence type="ECO:0000256" key="2">
    <source>
        <dbReference type="ARBA" id="ARBA00022737"/>
    </source>
</evidence>
<keyword evidence="1 4" id="KW-0808">Transferase</keyword>
<evidence type="ECO:0000256" key="3">
    <source>
        <dbReference type="ARBA" id="ARBA00023315"/>
    </source>
</evidence>
<dbReference type="SUPFAM" id="SSF51161">
    <property type="entry name" value="Trimeric LpxA-like enzymes"/>
    <property type="match status" value="1"/>
</dbReference>
<dbReference type="Proteomes" id="UP000267418">
    <property type="component" value="Unassembled WGS sequence"/>
</dbReference>
<dbReference type="OrthoDB" id="9803036at2"/>
<evidence type="ECO:0000313" key="5">
    <source>
        <dbReference type="Proteomes" id="UP000267418"/>
    </source>
</evidence>
<dbReference type="PROSITE" id="PS00101">
    <property type="entry name" value="HEXAPEP_TRANSFERASES"/>
    <property type="match status" value="1"/>
</dbReference>
<gene>
    <name evidence="4" type="ORF">EJP69_18665</name>
</gene>
<evidence type="ECO:0000313" key="4">
    <source>
        <dbReference type="EMBL" id="RTQ33527.1"/>
    </source>
</evidence>
<sequence length="213" mass="21724">MTHDIELAAYVAGFAGSPLAPWAASLPWELPPHAPEIVRRLLAGLPAGDYAVEGEVAIHPSARVEPGAVLKGPLILGPGCFVAAGAYLRGGNWVDARCSIGPGVELKSSFVFEGTALAHFNFVGDSVIGAGVNMEAGSIVCNHRNERADKQVFVRGGEGGALQGTGCEKFGALVGDGVRIGANAVIAPGALLAPGRVVGRLALVDDELAQKVA</sequence>
<dbReference type="PANTHER" id="PTHR43584:SF8">
    <property type="entry name" value="N-ACETYLMURAMATE ALPHA-1-PHOSPHATE URIDYLYLTRANSFERASE"/>
    <property type="match status" value="1"/>
</dbReference>
<dbReference type="InterPro" id="IPR050065">
    <property type="entry name" value="GlmU-like"/>
</dbReference>
<dbReference type="EMBL" id="RXOE01000004">
    <property type="protein sequence ID" value="RTQ33527.1"/>
    <property type="molecule type" value="Genomic_DNA"/>
</dbReference>
<keyword evidence="2" id="KW-0677">Repeat</keyword>
<dbReference type="GO" id="GO:0016779">
    <property type="term" value="F:nucleotidyltransferase activity"/>
    <property type="evidence" value="ECO:0007669"/>
    <property type="project" value="UniProtKB-ARBA"/>
</dbReference>
<dbReference type="PANTHER" id="PTHR43584">
    <property type="entry name" value="NUCLEOTIDYL TRANSFERASE"/>
    <property type="match status" value="1"/>
</dbReference>
<organism evidence="4 5">
    <name type="scientific">Variovorax gossypii</name>
    <dbReference type="NCBI Taxonomy" id="1679495"/>
    <lineage>
        <taxon>Bacteria</taxon>
        <taxon>Pseudomonadati</taxon>
        <taxon>Pseudomonadota</taxon>
        <taxon>Betaproteobacteria</taxon>
        <taxon>Burkholderiales</taxon>
        <taxon>Comamonadaceae</taxon>
        <taxon>Variovorax</taxon>
    </lineage>
</organism>
<name>A0A3S0ID67_9BURK</name>